<dbReference type="SUPFAM" id="SSF53223">
    <property type="entry name" value="Aminoacid dehydrogenase-like, N-terminal domain"/>
    <property type="match status" value="1"/>
</dbReference>
<dbReference type="GO" id="GO:0009423">
    <property type="term" value="P:chorismate biosynthetic process"/>
    <property type="evidence" value="ECO:0007669"/>
    <property type="project" value="TreeGrafter"/>
</dbReference>
<protein>
    <submittedName>
        <fullName evidence="2">NAD(P)-binding protein</fullName>
    </submittedName>
</protein>
<evidence type="ECO:0000259" key="1">
    <source>
        <dbReference type="Pfam" id="PF08501"/>
    </source>
</evidence>
<dbReference type="GO" id="GO:0019632">
    <property type="term" value="P:shikimate metabolic process"/>
    <property type="evidence" value="ECO:0007669"/>
    <property type="project" value="TreeGrafter"/>
</dbReference>
<accession>A0AA38RB51</accession>
<dbReference type="InterPro" id="IPR036291">
    <property type="entry name" value="NAD(P)-bd_dom_sf"/>
</dbReference>
<dbReference type="Gene3D" id="3.40.50.10860">
    <property type="entry name" value="Leucine Dehydrogenase, chain A, domain 1"/>
    <property type="match status" value="1"/>
</dbReference>
<dbReference type="InterPro" id="IPR022893">
    <property type="entry name" value="Shikimate_DH_fam"/>
</dbReference>
<dbReference type="InterPro" id="IPR013708">
    <property type="entry name" value="Shikimate_DH-bd_N"/>
</dbReference>
<dbReference type="PANTHER" id="PTHR21089:SF1">
    <property type="entry name" value="BIFUNCTIONAL 3-DEHYDROQUINATE DEHYDRATASE_SHIKIMATE DEHYDROGENASE, CHLOROPLASTIC"/>
    <property type="match status" value="1"/>
</dbReference>
<dbReference type="AlphaFoldDB" id="A0AA38RB51"/>
<dbReference type="Gene3D" id="3.40.50.720">
    <property type="entry name" value="NAD(P)-binding Rossmann-like Domain"/>
    <property type="match status" value="1"/>
</dbReference>
<proteinExistence type="predicted"/>
<name>A0AA38RB51_9PEZI</name>
<feature type="domain" description="Shikimate dehydrogenase substrate binding N-terminal" evidence="1">
    <location>
        <begin position="31"/>
        <end position="111"/>
    </location>
</feature>
<organism evidence="2 3">
    <name type="scientific">Pleurostoma richardsiae</name>
    <dbReference type="NCBI Taxonomy" id="41990"/>
    <lineage>
        <taxon>Eukaryota</taxon>
        <taxon>Fungi</taxon>
        <taxon>Dikarya</taxon>
        <taxon>Ascomycota</taxon>
        <taxon>Pezizomycotina</taxon>
        <taxon>Sordariomycetes</taxon>
        <taxon>Sordariomycetidae</taxon>
        <taxon>Calosphaeriales</taxon>
        <taxon>Pleurostomataceae</taxon>
        <taxon>Pleurostoma</taxon>
    </lineage>
</organism>
<sequence>MNIVDTLADRPVEATEAGHPQVSHLEKHSYLFGQKLAASMSPFLHAVVYANLGLNWGQVRLDSTDMDLFLRLIRDPDFYGASVTMPHKVSIIRHLDDLTPECRAVGACNTIFLRTDPSTGRRLLCGANTDVVGVRDAFLENVADPSALAGRPGLVIGGGGAARSAVFALHRWLGATDIYLVNRDEDEVAAVIAECKSRGFGSGLIHVSSVAQAEALPAPGAIVACVPDFPPRTANEILARQVTEAFLAKEDKGSMLEMCYNPSPYTELGALAEQHGWQVILGTEALIYQGLEQDRYWTGRELEELPVTEVKEAIAARLEQGSKL</sequence>
<comment type="caution">
    <text evidence="2">The sequence shown here is derived from an EMBL/GenBank/DDBJ whole genome shotgun (WGS) entry which is preliminary data.</text>
</comment>
<dbReference type="Pfam" id="PF08501">
    <property type="entry name" value="Shikimate_dh_N"/>
    <property type="match status" value="1"/>
</dbReference>
<dbReference type="Proteomes" id="UP001174694">
    <property type="component" value="Unassembled WGS sequence"/>
</dbReference>
<dbReference type="PANTHER" id="PTHR21089">
    <property type="entry name" value="SHIKIMATE DEHYDROGENASE"/>
    <property type="match status" value="1"/>
</dbReference>
<gene>
    <name evidence="2" type="ORF">NKR23_g7801</name>
</gene>
<dbReference type="GO" id="GO:0004764">
    <property type="term" value="F:shikimate 3-dehydrogenase (NADP+) activity"/>
    <property type="evidence" value="ECO:0007669"/>
    <property type="project" value="InterPro"/>
</dbReference>
<evidence type="ECO:0000313" key="3">
    <source>
        <dbReference type="Proteomes" id="UP001174694"/>
    </source>
</evidence>
<dbReference type="CDD" id="cd01065">
    <property type="entry name" value="NAD_bind_Shikimate_DH"/>
    <property type="match status" value="1"/>
</dbReference>
<dbReference type="EMBL" id="JANBVO010000025">
    <property type="protein sequence ID" value="KAJ9141741.1"/>
    <property type="molecule type" value="Genomic_DNA"/>
</dbReference>
<reference evidence="2" key="1">
    <citation type="submission" date="2022-07" db="EMBL/GenBank/DDBJ databases">
        <title>Fungi with potential for degradation of polypropylene.</title>
        <authorList>
            <person name="Gostincar C."/>
        </authorList>
    </citation>
    <scope>NUCLEOTIDE SEQUENCE</scope>
    <source>
        <strain evidence="2">EXF-13308</strain>
    </source>
</reference>
<dbReference type="InterPro" id="IPR046346">
    <property type="entry name" value="Aminoacid_DH-like_N_sf"/>
</dbReference>
<dbReference type="SUPFAM" id="SSF51735">
    <property type="entry name" value="NAD(P)-binding Rossmann-fold domains"/>
    <property type="match status" value="1"/>
</dbReference>
<keyword evidence="3" id="KW-1185">Reference proteome</keyword>
<evidence type="ECO:0000313" key="2">
    <source>
        <dbReference type="EMBL" id="KAJ9141741.1"/>
    </source>
</evidence>